<keyword evidence="2" id="KW-0472">Membrane</keyword>
<evidence type="ECO:0000256" key="2">
    <source>
        <dbReference type="SAM" id="Phobius"/>
    </source>
</evidence>
<keyword evidence="2" id="KW-0812">Transmembrane</keyword>
<feature type="transmembrane region" description="Helical" evidence="2">
    <location>
        <begin position="392"/>
        <end position="414"/>
    </location>
</feature>
<evidence type="ECO:0000256" key="1">
    <source>
        <dbReference type="SAM" id="MobiDB-lite"/>
    </source>
</evidence>
<feature type="region of interest" description="Disordered" evidence="1">
    <location>
        <begin position="482"/>
        <end position="512"/>
    </location>
</feature>
<dbReference type="Proteomes" id="UP000315400">
    <property type="component" value="Unassembled WGS sequence"/>
</dbReference>
<protein>
    <submittedName>
        <fullName evidence="4">Conjugal transfer protein TraG</fullName>
    </submittedName>
</protein>
<accession>A0A540VE02</accession>
<name>A0A540VE02_9GAMM</name>
<dbReference type="Pfam" id="PF07916">
    <property type="entry name" value="TraG_N"/>
    <property type="match status" value="1"/>
</dbReference>
<evidence type="ECO:0000313" key="5">
    <source>
        <dbReference type="Proteomes" id="UP000315400"/>
    </source>
</evidence>
<feature type="transmembrane region" description="Helical" evidence="2">
    <location>
        <begin position="22"/>
        <end position="44"/>
    </location>
</feature>
<feature type="transmembrane region" description="Helical" evidence="2">
    <location>
        <begin position="364"/>
        <end position="386"/>
    </location>
</feature>
<gene>
    <name evidence="4" type="ORF">FKY71_17425</name>
</gene>
<feature type="compositionally biased region" description="Polar residues" evidence="1">
    <location>
        <begin position="485"/>
        <end position="499"/>
    </location>
</feature>
<comment type="caution">
    <text evidence="4">The sequence shown here is derived from an EMBL/GenBank/DDBJ whole genome shotgun (WGS) entry which is preliminary data.</text>
</comment>
<sequence>MNVQHPLETFTTVFGWLQFETIWSILTGTGLAFIPFALIIIQAWSRAHQGTEAKAGSRKSVADAEVSIALALSVVVLAGQPAIQLGTTALDYEDPCGEVPATSDTPYHDVFDDTLSQAHVPVWWYGTMALGSGITGAAISGIGCPDDVVQTRLDFDRQRIHSETVAHQVERFAAECFVPARSRYQRERPDVDTILETYGEDDPAYIGSRVFLSQGYYDRYRATRPVEGWPFEESRDSTADFDGTEPQHGRPYCSEWWQGGAGPSLRQMILEQQEPGLWDRVQHWVSTWGATEEEAEDQLIRTIIRNESHQPMYAHGDLAASDATAGQGMGQGAFSALTVSVGTAWHNYTQHGPMMYTIRSMAPIIQSFLLMGIYMLLPLMLVFSGYSWMGVFTATIAIISIKFWSYLWAVVIWLENHMMRALTGPEISSLFGTAEESVWDTHRQMVEMATGLLHIGLPLIFSMVVAWGGYNSLKQLGSQEGGSAPVSSAGQRGPGTTYNLGREGANLSRRGL</sequence>
<dbReference type="EMBL" id="VIFK01000402">
    <property type="protein sequence ID" value="TQE94922.1"/>
    <property type="molecule type" value="Genomic_DNA"/>
</dbReference>
<organism evidence="4 5">
    <name type="scientific">Spiribacter salinus</name>
    <dbReference type="NCBI Taxonomy" id="1335746"/>
    <lineage>
        <taxon>Bacteria</taxon>
        <taxon>Pseudomonadati</taxon>
        <taxon>Pseudomonadota</taxon>
        <taxon>Gammaproteobacteria</taxon>
        <taxon>Chromatiales</taxon>
        <taxon>Ectothiorhodospiraceae</taxon>
        <taxon>Spiribacter</taxon>
    </lineage>
</organism>
<dbReference type="InterPro" id="IPR012931">
    <property type="entry name" value="TraG_N_Proteobacteria"/>
</dbReference>
<reference evidence="4 5" key="1">
    <citation type="submission" date="2019-06" db="EMBL/GenBank/DDBJ databases">
        <title>Metagenome assembled Genome of Spiribacter salinus SL48-SHIP from the microbial mat of Salt Lake 48 (Novosibirsk region, Russia).</title>
        <authorList>
            <person name="Shipova A."/>
            <person name="Rozanov A.S."/>
            <person name="Bryanskaya A.V."/>
            <person name="Peltek S.E."/>
        </authorList>
    </citation>
    <scope>NUCLEOTIDE SEQUENCE [LARGE SCALE GENOMIC DNA]</scope>
    <source>
        <strain evidence="4">SL48-SHIP-2</strain>
    </source>
</reference>
<proteinExistence type="predicted"/>
<dbReference type="AlphaFoldDB" id="A0A540VE02"/>
<evidence type="ECO:0000259" key="3">
    <source>
        <dbReference type="Pfam" id="PF07916"/>
    </source>
</evidence>
<keyword evidence="2" id="KW-1133">Transmembrane helix</keyword>
<feature type="transmembrane region" description="Helical" evidence="2">
    <location>
        <begin position="451"/>
        <end position="470"/>
    </location>
</feature>
<feature type="domain" description="TraG N-terminal Proteobacteria" evidence="3">
    <location>
        <begin position="8"/>
        <end position="483"/>
    </location>
</feature>
<evidence type="ECO:0000313" key="4">
    <source>
        <dbReference type="EMBL" id="TQE94922.1"/>
    </source>
</evidence>